<dbReference type="SUPFAM" id="SSF55008">
    <property type="entry name" value="HMA, heavy metal-associated domain"/>
    <property type="match status" value="1"/>
</dbReference>
<reference evidence="3 4" key="1">
    <citation type="submission" date="2019-02" db="EMBL/GenBank/DDBJ databases">
        <title>Genomic Encyclopedia of Type Strains, Phase IV (KMG-IV): sequencing the most valuable type-strain genomes for metagenomic binning, comparative biology and taxonomic classification.</title>
        <authorList>
            <person name="Goeker M."/>
        </authorList>
    </citation>
    <scope>NUCLEOTIDE SEQUENCE [LARGE SCALE GENOMIC DNA]</scope>
    <source>
        <strain evidence="3 4">DSM 10617</strain>
    </source>
</reference>
<dbReference type="Gene3D" id="3.30.70.100">
    <property type="match status" value="1"/>
</dbReference>
<protein>
    <submittedName>
        <fullName evidence="3">Copper chaperone</fullName>
    </submittedName>
</protein>
<keyword evidence="1" id="KW-0479">Metal-binding</keyword>
<name>A0A4Q7LQT7_9BURK</name>
<comment type="caution">
    <text evidence="3">The sequence shown here is derived from an EMBL/GenBank/DDBJ whole genome shotgun (WGS) entry which is preliminary data.</text>
</comment>
<dbReference type="PROSITE" id="PS50846">
    <property type="entry name" value="HMA_2"/>
    <property type="match status" value="1"/>
</dbReference>
<dbReference type="InterPro" id="IPR006121">
    <property type="entry name" value="HMA_dom"/>
</dbReference>
<dbReference type="InterPro" id="IPR036163">
    <property type="entry name" value="HMA_dom_sf"/>
</dbReference>
<dbReference type="InterPro" id="IPR017969">
    <property type="entry name" value="Heavy-metal-associated_CS"/>
</dbReference>
<dbReference type="PROSITE" id="PS01047">
    <property type="entry name" value="HMA_1"/>
    <property type="match status" value="1"/>
</dbReference>
<dbReference type="Proteomes" id="UP000293433">
    <property type="component" value="Unassembled WGS sequence"/>
</dbReference>
<dbReference type="Pfam" id="PF00403">
    <property type="entry name" value="HMA"/>
    <property type="match status" value="1"/>
</dbReference>
<keyword evidence="4" id="KW-1185">Reference proteome</keyword>
<evidence type="ECO:0000313" key="4">
    <source>
        <dbReference type="Proteomes" id="UP000293433"/>
    </source>
</evidence>
<dbReference type="OrthoDB" id="9813965at2"/>
<proteinExistence type="predicted"/>
<feature type="domain" description="HMA" evidence="2">
    <location>
        <begin position="2"/>
        <end position="65"/>
    </location>
</feature>
<dbReference type="CDD" id="cd00371">
    <property type="entry name" value="HMA"/>
    <property type="match status" value="1"/>
</dbReference>
<evidence type="ECO:0000256" key="1">
    <source>
        <dbReference type="ARBA" id="ARBA00022723"/>
    </source>
</evidence>
<evidence type="ECO:0000259" key="2">
    <source>
        <dbReference type="PROSITE" id="PS50846"/>
    </source>
</evidence>
<gene>
    <name evidence="3" type="ORF">EV685_1843</name>
</gene>
<dbReference type="EMBL" id="SGWV01000008">
    <property type="protein sequence ID" value="RZS57275.1"/>
    <property type="molecule type" value="Genomic_DNA"/>
</dbReference>
<dbReference type="AlphaFoldDB" id="A0A4Q7LQT7"/>
<evidence type="ECO:0000313" key="3">
    <source>
        <dbReference type="EMBL" id="RZS57275.1"/>
    </source>
</evidence>
<dbReference type="GO" id="GO:0046872">
    <property type="term" value="F:metal ion binding"/>
    <property type="evidence" value="ECO:0007669"/>
    <property type="project" value="UniProtKB-KW"/>
</dbReference>
<dbReference type="RefSeq" id="WP_130481661.1">
    <property type="nucleotide sequence ID" value="NZ_SGWV01000008.1"/>
</dbReference>
<organism evidence="3 4">
    <name type="scientific">Sphaerotilus mobilis</name>
    <dbReference type="NCBI Taxonomy" id="47994"/>
    <lineage>
        <taxon>Bacteria</taxon>
        <taxon>Pseudomonadati</taxon>
        <taxon>Pseudomonadota</taxon>
        <taxon>Betaproteobacteria</taxon>
        <taxon>Burkholderiales</taxon>
        <taxon>Sphaerotilaceae</taxon>
        <taxon>Sphaerotilus</taxon>
    </lineage>
</organism>
<accession>A0A4Q7LQT7</accession>
<sequence>MSTIAFELPTMTCGHCVKAVTAAIQTVDKQAQVVIDLPTHQVRVDTGASQAQLAQALKEAGYEPA</sequence>